<keyword evidence="10" id="KW-1185">Reference proteome</keyword>
<keyword evidence="7" id="KW-0560">Oxidoreductase</keyword>
<dbReference type="PRINTS" id="PR00385">
    <property type="entry name" value="P450"/>
</dbReference>
<evidence type="ECO:0000313" key="9">
    <source>
        <dbReference type="EMBL" id="CAL5033837.1"/>
    </source>
</evidence>
<evidence type="ECO:0000256" key="7">
    <source>
        <dbReference type="RuleBase" id="RU000461"/>
    </source>
</evidence>
<feature type="binding site" description="axial binding residue" evidence="6">
    <location>
        <position position="435"/>
    </location>
    <ligand>
        <name>heme</name>
        <dbReference type="ChEBI" id="CHEBI:30413"/>
    </ligand>
    <ligandPart>
        <name>Fe</name>
        <dbReference type="ChEBI" id="CHEBI:18248"/>
    </ligandPart>
</feature>
<name>A0ABC9D9H0_9POAL</name>
<organism evidence="9 10">
    <name type="scientific">Urochloa decumbens</name>
    <dbReference type="NCBI Taxonomy" id="240449"/>
    <lineage>
        <taxon>Eukaryota</taxon>
        <taxon>Viridiplantae</taxon>
        <taxon>Streptophyta</taxon>
        <taxon>Embryophyta</taxon>
        <taxon>Tracheophyta</taxon>
        <taxon>Spermatophyta</taxon>
        <taxon>Magnoliopsida</taxon>
        <taxon>Liliopsida</taxon>
        <taxon>Poales</taxon>
        <taxon>Poaceae</taxon>
        <taxon>PACMAD clade</taxon>
        <taxon>Panicoideae</taxon>
        <taxon>Panicodae</taxon>
        <taxon>Paniceae</taxon>
        <taxon>Melinidinae</taxon>
        <taxon>Urochloa</taxon>
    </lineage>
</organism>
<evidence type="ECO:0000256" key="2">
    <source>
        <dbReference type="ARBA" id="ARBA00022692"/>
    </source>
</evidence>
<dbReference type="Proteomes" id="UP001497457">
    <property type="component" value="Chromosome 31b"/>
</dbReference>
<dbReference type="GO" id="GO:0004497">
    <property type="term" value="F:monooxygenase activity"/>
    <property type="evidence" value="ECO:0007669"/>
    <property type="project" value="UniProtKB-KW"/>
</dbReference>
<comment type="similarity">
    <text evidence="7">Belongs to the cytochrome P450 family.</text>
</comment>
<evidence type="ECO:0000256" key="1">
    <source>
        <dbReference type="ARBA" id="ARBA00004167"/>
    </source>
</evidence>
<gene>
    <name evidence="9" type="ORF">URODEC1_LOCUS82837</name>
</gene>
<evidence type="ECO:0000256" key="6">
    <source>
        <dbReference type="PIRSR" id="PIRSR602401-1"/>
    </source>
</evidence>
<keyword evidence="7" id="KW-0503">Monooxygenase</keyword>
<dbReference type="GO" id="GO:0016020">
    <property type="term" value="C:membrane"/>
    <property type="evidence" value="ECO:0007669"/>
    <property type="project" value="UniProtKB-SubCell"/>
</dbReference>
<evidence type="ECO:0000256" key="8">
    <source>
        <dbReference type="SAM" id="Phobius"/>
    </source>
</evidence>
<comment type="cofactor">
    <cofactor evidence="6">
        <name>heme</name>
        <dbReference type="ChEBI" id="CHEBI:30413"/>
    </cofactor>
</comment>
<proteinExistence type="inferred from homology"/>
<dbReference type="InterPro" id="IPR001128">
    <property type="entry name" value="Cyt_P450"/>
</dbReference>
<evidence type="ECO:0000256" key="4">
    <source>
        <dbReference type="ARBA" id="ARBA00022989"/>
    </source>
</evidence>
<dbReference type="SUPFAM" id="SSF48264">
    <property type="entry name" value="Cytochrome P450"/>
    <property type="match status" value="1"/>
</dbReference>
<comment type="subcellular location">
    <subcellularLocation>
        <location evidence="1">Membrane</location>
        <topology evidence="1">Single-pass membrane protein</topology>
    </subcellularLocation>
</comment>
<evidence type="ECO:0000256" key="3">
    <source>
        <dbReference type="ARBA" id="ARBA00022723"/>
    </source>
</evidence>
<evidence type="ECO:0000256" key="5">
    <source>
        <dbReference type="ARBA" id="ARBA00023136"/>
    </source>
</evidence>
<dbReference type="InterPro" id="IPR036396">
    <property type="entry name" value="Cyt_P450_sf"/>
</dbReference>
<feature type="transmembrane region" description="Helical" evidence="8">
    <location>
        <begin position="6"/>
        <end position="24"/>
    </location>
</feature>
<keyword evidence="6 7" id="KW-0408">Iron</keyword>
<keyword evidence="2 8" id="KW-0812">Transmembrane</keyword>
<dbReference type="PANTHER" id="PTHR24298">
    <property type="entry name" value="FLAVONOID 3'-MONOOXYGENASE-RELATED"/>
    <property type="match status" value="1"/>
</dbReference>
<reference evidence="10" key="1">
    <citation type="submission" date="2024-06" db="EMBL/GenBank/DDBJ databases">
        <authorList>
            <person name="Ryan C."/>
        </authorList>
    </citation>
    <scope>NUCLEOTIDE SEQUENCE [LARGE SCALE GENOMIC DNA]</scope>
</reference>
<sequence>MEALQLLLTIGLAIILFLAIFRRSTRRRYAAAKKPSLVEISDSAAARTVLIDHADAFSNRPLTLFPVALVTGRRRRRSDSISSAQYGPLWRALRCNLTSEALHPSRFDQLGPLQREFVASLVATLSTRIAAGGAVVVRDDVHAAVFGVVARLCFGELVVGNARHVLAMRRVMQGFVRAIGEANVFAGSWLAKLVHLRRWRRFLGYRGQQAEFFLPLVSERERRRRSGCCNDGGIRPYVDTLIDLRVPEDDGDNDGDDDTGKLHVDARRRALTDDELVSLLSEFLGASTESAVSCIEWALAHLATKPEVQIKLRREITGGGEHGEGAVCEERLRGLPYLHAVVLESLRLHPPVPFLMRDVVHAEGVAVDGAATVPAGGARVHFLIRDMARDGKDWTDPDEFRPERFLAGGEAEGVGAVPGPKEIRMMPFGAGRRYCPGAGMGMMHVKCFLAALVREFKWAPAADSGGVDFTELDGFFKVMKTPLRAHVKRST</sequence>
<dbReference type="GO" id="GO:0046872">
    <property type="term" value="F:metal ion binding"/>
    <property type="evidence" value="ECO:0007669"/>
    <property type="project" value="UniProtKB-KW"/>
</dbReference>
<dbReference type="PRINTS" id="PR00463">
    <property type="entry name" value="EP450I"/>
</dbReference>
<dbReference type="AlphaFoldDB" id="A0ABC9D9H0"/>
<dbReference type="Pfam" id="PF00067">
    <property type="entry name" value="p450"/>
    <property type="match status" value="1"/>
</dbReference>
<keyword evidence="4 8" id="KW-1133">Transmembrane helix</keyword>
<dbReference type="EMBL" id="OZ075141">
    <property type="protein sequence ID" value="CAL5033837.1"/>
    <property type="molecule type" value="Genomic_DNA"/>
</dbReference>
<dbReference type="InterPro" id="IPR051103">
    <property type="entry name" value="Plant_metabolite_P450s"/>
</dbReference>
<dbReference type="InterPro" id="IPR017972">
    <property type="entry name" value="Cyt_P450_CS"/>
</dbReference>
<keyword evidence="5 8" id="KW-0472">Membrane</keyword>
<accession>A0ABC9D9H0</accession>
<evidence type="ECO:0000313" key="10">
    <source>
        <dbReference type="Proteomes" id="UP001497457"/>
    </source>
</evidence>
<dbReference type="PANTHER" id="PTHR24298:SF857">
    <property type="entry name" value="CYTOCHROME P450"/>
    <property type="match status" value="1"/>
</dbReference>
<reference evidence="9 10" key="2">
    <citation type="submission" date="2024-10" db="EMBL/GenBank/DDBJ databases">
        <authorList>
            <person name="Ryan C."/>
        </authorList>
    </citation>
    <scope>NUCLEOTIDE SEQUENCE [LARGE SCALE GENOMIC DNA]</scope>
</reference>
<dbReference type="PROSITE" id="PS00086">
    <property type="entry name" value="CYTOCHROME_P450"/>
    <property type="match status" value="1"/>
</dbReference>
<dbReference type="Gene3D" id="1.10.630.10">
    <property type="entry name" value="Cytochrome P450"/>
    <property type="match status" value="1"/>
</dbReference>
<protein>
    <submittedName>
        <fullName evidence="9">Uncharacterized protein</fullName>
    </submittedName>
</protein>
<keyword evidence="3 6" id="KW-0479">Metal-binding</keyword>
<dbReference type="InterPro" id="IPR002401">
    <property type="entry name" value="Cyt_P450_E_grp-I"/>
</dbReference>
<keyword evidence="6 7" id="KW-0349">Heme</keyword>